<comment type="caution">
    <text evidence="7">The sequence shown here is derived from an EMBL/GenBank/DDBJ whole genome shotgun (WGS) entry which is preliminary data.</text>
</comment>
<name>A0A101S224_9ACTN</name>
<dbReference type="SUPFAM" id="SSF51679">
    <property type="entry name" value="Bacterial luciferase-like"/>
    <property type="match status" value="1"/>
</dbReference>
<dbReference type="PANTHER" id="PTHR30011">
    <property type="entry name" value="ALKANESULFONATE MONOOXYGENASE-RELATED"/>
    <property type="match status" value="1"/>
</dbReference>
<feature type="region of interest" description="Disordered" evidence="5">
    <location>
        <begin position="363"/>
        <end position="384"/>
    </location>
</feature>
<evidence type="ECO:0000256" key="5">
    <source>
        <dbReference type="SAM" id="MobiDB-lite"/>
    </source>
</evidence>
<feature type="domain" description="Luciferase-like" evidence="6">
    <location>
        <begin position="21"/>
        <end position="281"/>
    </location>
</feature>
<evidence type="ECO:0000313" key="7">
    <source>
        <dbReference type="EMBL" id="KUN65867.1"/>
    </source>
</evidence>
<dbReference type="InterPro" id="IPR051260">
    <property type="entry name" value="Diverse_substr_monoxygenases"/>
</dbReference>
<dbReference type="InterPro" id="IPR011251">
    <property type="entry name" value="Luciferase-like_dom"/>
</dbReference>
<evidence type="ECO:0000256" key="4">
    <source>
        <dbReference type="ARBA" id="ARBA00023033"/>
    </source>
</evidence>
<dbReference type="PANTHER" id="PTHR30011:SF16">
    <property type="entry name" value="C2H2 FINGER DOMAIN TRANSCRIPTION FACTOR (EUROFUNG)-RELATED"/>
    <property type="match status" value="1"/>
</dbReference>
<evidence type="ECO:0000256" key="1">
    <source>
        <dbReference type="ARBA" id="ARBA00022630"/>
    </source>
</evidence>
<keyword evidence="2" id="KW-0288">FMN</keyword>
<dbReference type="EMBL" id="LMWV01000016">
    <property type="protein sequence ID" value="KUN65867.1"/>
    <property type="molecule type" value="Genomic_DNA"/>
</dbReference>
<dbReference type="AlphaFoldDB" id="A0A101S224"/>
<reference evidence="7 8" key="1">
    <citation type="submission" date="2015-10" db="EMBL/GenBank/DDBJ databases">
        <title>Draft genome sequence of Streptomyces griseorubiginosus DSM 40469, type strain for the species Streptomyces griseorubiginosus.</title>
        <authorList>
            <person name="Ruckert C."/>
            <person name="Winkler A."/>
            <person name="Kalinowski J."/>
            <person name="Kampfer P."/>
            <person name="Glaeser S."/>
        </authorList>
    </citation>
    <scope>NUCLEOTIDE SEQUENCE [LARGE SCALE GENOMIC DNA]</scope>
    <source>
        <strain evidence="7 8">DSM 40469</strain>
    </source>
</reference>
<proteinExistence type="predicted"/>
<protein>
    <submittedName>
        <fullName evidence="7">Nitrilotriacetate monooxygenase</fullName>
    </submittedName>
</protein>
<dbReference type="InterPro" id="IPR036661">
    <property type="entry name" value="Luciferase-like_sf"/>
</dbReference>
<dbReference type="RefSeq" id="WP_062238945.1">
    <property type="nucleotide sequence ID" value="NZ_JBIBHB010000012.1"/>
</dbReference>
<dbReference type="GO" id="GO:0004497">
    <property type="term" value="F:monooxygenase activity"/>
    <property type="evidence" value="ECO:0007669"/>
    <property type="project" value="UniProtKB-KW"/>
</dbReference>
<evidence type="ECO:0000256" key="2">
    <source>
        <dbReference type="ARBA" id="ARBA00022643"/>
    </source>
</evidence>
<organism evidence="7 8">
    <name type="scientific">Streptomyces griseorubiginosus</name>
    <dbReference type="NCBI Taxonomy" id="67304"/>
    <lineage>
        <taxon>Bacteria</taxon>
        <taxon>Bacillati</taxon>
        <taxon>Actinomycetota</taxon>
        <taxon>Actinomycetes</taxon>
        <taxon>Kitasatosporales</taxon>
        <taxon>Streptomycetaceae</taxon>
        <taxon>Streptomyces</taxon>
    </lineage>
</organism>
<evidence type="ECO:0000259" key="6">
    <source>
        <dbReference type="Pfam" id="PF00296"/>
    </source>
</evidence>
<sequence length="384" mass="40295">MSSPALHLAVEIDGDGAHLAAWRRAAHSPDELLTPRRVSRVAAVAENAGFTLITLDDGVLPPGAAPNPVGRIGAVERAAFVAASTSTIGIAPVVPVTYAEPFHVSSQLASLDHISAGRAGWVVTEEERPEAARAWGRPPVDGADARARESRDGVEVARALWDSWEDDAVIRSVATSRYLDRERLHYIDFTGDTYAVKGPAIVPRPPQGQLVVLGRPDQVPAAQLDVALVGGRDLGSVSAAAAAAAAAGTPRVFAEVEVALDTPDATATERVADLERHAPWRDRGRLRHIGSADQLVSLLAELSYHVDGVRLHPLVLDEDLSVLSGLVVPTLSARRLVARPLPGTSLRSTLGLARPANRFTAAAPAATGTATATATAATTQEDVR</sequence>
<dbReference type="Pfam" id="PF00296">
    <property type="entry name" value="Bac_luciferase"/>
    <property type="match status" value="1"/>
</dbReference>
<keyword evidence="8" id="KW-1185">Reference proteome</keyword>
<gene>
    <name evidence="7" type="ORF">AQJ54_19370</name>
</gene>
<accession>A0A101S224</accession>
<keyword evidence="4 7" id="KW-0503">Monooxygenase</keyword>
<evidence type="ECO:0000313" key="8">
    <source>
        <dbReference type="Proteomes" id="UP000054375"/>
    </source>
</evidence>
<keyword evidence="1" id="KW-0285">Flavoprotein</keyword>
<dbReference type="GO" id="GO:0016705">
    <property type="term" value="F:oxidoreductase activity, acting on paired donors, with incorporation or reduction of molecular oxygen"/>
    <property type="evidence" value="ECO:0007669"/>
    <property type="project" value="InterPro"/>
</dbReference>
<keyword evidence="3" id="KW-0560">Oxidoreductase</keyword>
<dbReference type="Proteomes" id="UP000054375">
    <property type="component" value="Unassembled WGS sequence"/>
</dbReference>
<dbReference type="Gene3D" id="3.20.20.30">
    <property type="entry name" value="Luciferase-like domain"/>
    <property type="match status" value="1"/>
</dbReference>
<evidence type="ECO:0000256" key="3">
    <source>
        <dbReference type="ARBA" id="ARBA00023002"/>
    </source>
</evidence>